<dbReference type="PANTHER" id="PTHR14482:SF0">
    <property type="entry name" value="PROTEIN CUSTOS"/>
    <property type="match status" value="1"/>
</dbReference>
<organism evidence="8 9">
    <name type="scientific">Folsomia candida</name>
    <name type="common">Springtail</name>
    <dbReference type="NCBI Taxonomy" id="158441"/>
    <lineage>
        <taxon>Eukaryota</taxon>
        <taxon>Metazoa</taxon>
        <taxon>Ecdysozoa</taxon>
        <taxon>Arthropoda</taxon>
        <taxon>Hexapoda</taxon>
        <taxon>Collembola</taxon>
        <taxon>Entomobryomorpha</taxon>
        <taxon>Isotomoidea</taxon>
        <taxon>Isotomidae</taxon>
        <taxon>Proisotominae</taxon>
        <taxon>Folsomia</taxon>
    </lineage>
</organism>
<gene>
    <name evidence="8" type="ORF">Fcan01_19717</name>
</gene>
<comment type="caution">
    <text evidence="8">The sequence shown here is derived from an EMBL/GenBank/DDBJ whole genome shotgun (WGS) entry which is preliminary data.</text>
</comment>
<evidence type="ECO:0000256" key="4">
    <source>
        <dbReference type="ARBA" id="ARBA00022473"/>
    </source>
</evidence>
<evidence type="ECO:0000256" key="3">
    <source>
        <dbReference type="ARBA" id="ARBA00013465"/>
    </source>
</evidence>
<sequence length="200" mass="22536">MASSSSEEEEERAKLKAAIDPVFHLKLESKIKEDKKSSEPTSSKTLISNPADVDGKVPQLFSSSSPLTCESIVNKIFFTEASFPKPYSLDVTPETQNFIAKKLSIALETRLEVVVENSEPSHQDHVDCDEDGIFLLSSSLKRISSQDIMQGSEGSPKKQKKPVLKRRHFEDSDEEYKDEYEKLRAVAVTADWLKETSLYY</sequence>
<feature type="region of interest" description="Disordered" evidence="7">
    <location>
        <begin position="146"/>
        <end position="175"/>
    </location>
</feature>
<keyword evidence="4" id="KW-0217">Developmental protein</keyword>
<proteinExistence type="inferred from homology"/>
<dbReference type="InterPro" id="IPR026694">
    <property type="entry name" value="CUSTOS"/>
</dbReference>
<dbReference type="AlphaFoldDB" id="A0A226DM07"/>
<comment type="similarity">
    <text evidence="2">Belongs to the CUSTOS family.</text>
</comment>
<name>A0A226DM07_FOLCA</name>
<evidence type="ECO:0000256" key="5">
    <source>
        <dbReference type="ARBA" id="ARBA00022687"/>
    </source>
</evidence>
<dbReference type="OMA" id="TCESIVN"/>
<dbReference type="Proteomes" id="UP000198287">
    <property type="component" value="Unassembled WGS sequence"/>
</dbReference>
<keyword evidence="5" id="KW-0879">Wnt signaling pathway</keyword>
<evidence type="ECO:0000313" key="9">
    <source>
        <dbReference type="Proteomes" id="UP000198287"/>
    </source>
</evidence>
<keyword evidence="6" id="KW-0539">Nucleus</keyword>
<evidence type="ECO:0000313" key="8">
    <source>
        <dbReference type="EMBL" id="OXA45687.1"/>
    </source>
</evidence>
<comment type="subcellular location">
    <subcellularLocation>
        <location evidence="1">Nucleus envelope</location>
    </subcellularLocation>
</comment>
<feature type="compositionally biased region" description="Basic residues" evidence="7">
    <location>
        <begin position="157"/>
        <end position="167"/>
    </location>
</feature>
<dbReference type="GO" id="GO:0005635">
    <property type="term" value="C:nuclear envelope"/>
    <property type="evidence" value="ECO:0007669"/>
    <property type="project" value="UniProtKB-SubCell"/>
</dbReference>
<feature type="region of interest" description="Disordered" evidence="7">
    <location>
        <begin position="30"/>
        <end position="56"/>
    </location>
</feature>
<dbReference type="GO" id="GO:0016055">
    <property type="term" value="P:Wnt signaling pathway"/>
    <property type="evidence" value="ECO:0007669"/>
    <property type="project" value="UniProtKB-KW"/>
</dbReference>
<dbReference type="PANTHER" id="PTHR14482">
    <property type="entry name" value="CHROMOSOME 12 ORF 43 HOMOLOG"/>
    <property type="match status" value="1"/>
</dbReference>
<evidence type="ECO:0000256" key="6">
    <source>
        <dbReference type="ARBA" id="ARBA00023242"/>
    </source>
</evidence>
<reference evidence="8 9" key="1">
    <citation type="submission" date="2015-12" db="EMBL/GenBank/DDBJ databases">
        <title>The genome of Folsomia candida.</title>
        <authorList>
            <person name="Faddeeva A."/>
            <person name="Derks M.F."/>
            <person name="Anvar Y."/>
            <person name="Smit S."/>
            <person name="Van Straalen N."/>
            <person name="Roelofs D."/>
        </authorList>
    </citation>
    <scope>NUCLEOTIDE SEQUENCE [LARGE SCALE GENOMIC DNA]</scope>
    <source>
        <strain evidence="8 9">VU population</strain>
        <tissue evidence="8">Whole body</tissue>
    </source>
</reference>
<evidence type="ECO:0000256" key="2">
    <source>
        <dbReference type="ARBA" id="ARBA00008632"/>
    </source>
</evidence>
<evidence type="ECO:0000256" key="7">
    <source>
        <dbReference type="SAM" id="MobiDB-lite"/>
    </source>
</evidence>
<dbReference type="EMBL" id="LNIX01000017">
    <property type="protein sequence ID" value="OXA45687.1"/>
    <property type="molecule type" value="Genomic_DNA"/>
</dbReference>
<keyword evidence="9" id="KW-1185">Reference proteome</keyword>
<accession>A0A226DM07</accession>
<protein>
    <recommendedName>
        <fullName evidence="3">Protein CUSTOS</fullName>
    </recommendedName>
</protein>
<evidence type="ECO:0000256" key="1">
    <source>
        <dbReference type="ARBA" id="ARBA00004259"/>
    </source>
</evidence>